<organism evidence="3 4">
    <name type="scientific">Tritrichomonas musculus</name>
    <dbReference type="NCBI Taxonomy" id="1915356"/>
    <lineage>
        <taxon>Eukaryota</taxon>
        <taxon>Metamonada</taxon>
        <taxon>Parabasalia</taxon>
        <taxon>Tritrichomonadida</taxon>
        <taxon>Tritrichomonadidae</taxon>
        <taxon>Tritrichomonas</taxon>
    </lineage>
</organism>
<dbReference type="SMART" id="SM00220">
    <property type="entry name" value="S_TKc"/>
    <property type="match status" value="1"/>
</dbReference>
<dbReference type="Proteomes" id="UP001470230">
    <property type="component" value="Unassembled WGS sequence"/>
</dbReference>
<dbReference type="SUPFAM" id="SSF52058">
    <property type="entry name" value="L domain-like"/>
    <property type="match status" value="1"/>
</dbReference>
<evidence type="ECO:0000313" key="3">
    <source>
        <dbReference type="EMBL" id="KAK8892460.1"/>
    </source>
</evidence>
<keyword evidence="4" id="KW-1185">Reference proteome</keyword>
<dbReference type="Pfam" id="PF00069">
    <property type="entry name" value="Pkinase"/>
    <property type="match status" value="1"/>
</dbReference>
<dbReference type="InterPro" id="IPR026906">
    <property type="entry name" value="LRR_5"/>
</dbReference>
<accession>A0ABR2KR51</accession>
<sequence length="1050" mass="121527">MFSKSATNVYSDKSKSYERFKTDASLYKVCCHINVNKDGKYGTVYAVRDKYAKIYAAKVMNFSSENESNKKDFLSNELQNLIECQNPTVVKLHGYSEKDFDNYNKYVLFMEYAKNGTLSDYIKEIDSSINYNDNTIRQIILVGIVYGMMYIHKKGIIHFDLKPDNILLDENFYPLISDFGISERNEPGKKIKFLRGTPIYMAHEAINAEEDNIDYYEKADVYSFGILMFEFLTKSHPYPDYTHKTTVAFQKSVILDKIRPTFVTEVKESLKELIEKCWSENPNDRPTFDELFDKLSGNEDEGKYFLDNVDVDELNFYIKKITGKIQKGEKNSSDFGPGKSCYDLRRKVKNIESDGFNDDDDKNYDNLKKQFDLIKVENDHLNDFISTIQTEKNQLKTQLEELNKNYIDLKKEKSDDLKRFKQETDSLNDRILDYEEKLNEIDELEEQIRDLNNRNIELDNENKNIHELNDASENRINFLEEENQRLSNQIHILESQITTLQQEKNNQIERNRELTRMNVNKANQINELNEQNRNLIAMDEIKTNRINELNEQNQNLNRLNENNNNRINKLERANSNLINQKIVSLVVENRQLMQQQNQLKSEIEKVNNENQLLLKKTKTKIIMKDKNEKKQKNSENKVDLYKNVFGIGFNSLNVKMQQLFISEILNKSDYSNLNPSLINLNNLLLYFLKFREAQTASNYLNILTEDENELSLEIIAKNKDLNRIRILYEATETLYNNNSLNSPDFLDLLSKFDGVIIEIKYPSNLYLNIYNLVISEIKNSNISIFISDQNETDLNFRDNKIINYIKLDSSILSIKGLDNGCGGSFYACSSLKKVVIPSSVHSIGSYAFAECSSLIEVKIPSSVTVIKSHAFEGCSSLINVKILNYVVSIGEFAFYKCASLVSISISTKMNSIETKTFCDCESLQEIIIPATITSIGKGAFANCSSLHKIKFFSPNLLNKDKKLKIKKNAFKKCVNLKKLLLPSHLEYLDIGAFKKCSSLEEMKILSKFVTFGRNAFLDCPLNSVAIYSEIEKKFKRKELGIRKDPAMFVT</sequence>
<proteinExistence type="predicted"/>
<evidence type="ECO:0000259" key="2">
    <source>
        <dbReference type="PROSITE" id="PS50011"/>
    </source>
</evidence>
<dbReference type="InterPro" id="IPR000719">
    <property type="entry name" value="Prot_kinase_dom"/>
</dbReference>
<dbReference type="Gene3D" id="3.80.10.10">
    <property type="entry name" value="Ribonuclease Inhibitor"/>
    <property type="match status" value="2"/>
</dbReference>
<dbReference type="InterPro" id="IPR050167">
    <property type="entry name" value="Ser_Thr_protein_kinase"/>
</dbReference>
<name>A0ABR2KR51_9EUKA</name>
<dbReference type="PROSITE" id="PS00108">
    <property type="entry name" value="PROTEIN_KINASE_ST"/>
    <property type="match status" value="1"/>
</dbReference>
<dbReference type="InterPro" id="IPR008271">
    <property type="entry name" value="Ser/Thr_kinase_AS"/>
</dbReference>
<dbReference type="PANTHER" id="PTHR23257">
    <property type="entry name" value="SERINE-THREONINE PROTEIN KINASE"/>
    <property type="match status" value="1"/>
</dbReference>
<dbReference type="SUPFAM" id="SSF56112">
    <property type="entry name" value="Protein kinase-like (PK-like)"/>
    <property type="match status" value="1"/>
</dbReference>
<comment type="caution">
    <text evidence="3">The sequence shown here is derived from an EMBL/GenBank/DDBJ whole genome shotgun (WGS) entry which is preliminary data.</text>
</comment>
<feature type="coiled-coil region" evidence="1">
    <location>
        <begin position="385"/>
        <end position="616"/>
    </location>
</feature>
<evidence type="ECO:0000256" key="1">
    <source>
        <dbReference type="SAM" id="Coils"/>
    </source>
</evidence>
<dbReference type="Pfam" id="PF13306">
    <property type="entry name" value="LRR_5"/>
    <property type="match status" value="1"/>
</dbReference>
<dbReference type="EMBL" id="JAPFFF010000004">
    <property type="protein sequence ID" value="KAK8892460.1"/>
    <property type="molecule type" value="Genomic_DNA"/>
</dbReference>
<dbReference type="PANTHER" id="PTHR23257:SF969">
    <property type="entry name" value="INTEGRIN-LINKED PROTEIN KINASE"/>
    <property type="match status" value="1"/>
</dbReference>
<dbReference type="InterPro" id="IPR001245">
    <property type="entry name" value="Ser-Thr/Tyr_kinase_cat_dom"/>
</dbReference>
<keyword evidence="1" id="KW-0175">Coiled coil</keyword>
<dbReference type="PRINTS" id="PR00109">
    <property type="entry name" value="TYRKINASE"/>
</dbReference>
<reference evidence="3 4" key="1">
    <citation type="submission" date="2024-04" db="EMBL/GenBank/DDBJ databases">
        <title>Tritrichomonas musculus Genome.</title>
        <authorList>
            <person name="Alves-Ferreira E."/>
            <person name="Grigg M."/>
            <person name="Lorenzi H."/>
            <person name="Galac M."/>
        </authorList>
    </citation>
    <scope>NUCLEOTIDE SEQUENCE [LARGE SCALE GENOMIC DNA]</scope>
    <source>
        <strain evidence="3 4">EAF2021</strain>
    </source>
</reference>
<protein>
    <recommendedName>
        <fullName evidence="2">Protein kinase domain-containing protein</fullName>
    </recommendedName>
</protein>
<dbReference type="InterPro" id="IPR011009">
    <property type="entry name" value="Kinase-like_dom_sf"/>
</dbReference>
<dbReference type="Gene3D" id="1.10.510.10">
    <property type="entry name" value="Transferase(Phosphotransferase) domain 1"/>
    <property type="match status" value="1"/>
</dbReference>
<gene>
    <name evidence="3" type="ORF">M9Y10_029689</name>
</gene>
<feature type="domain" description="Protein kinase" evidence="2">
    <location>
        <begin position="30"/>
        <end position="306"/>
    </location>
</feature>
<dbReference type="InterPro" id="IPR032675">
    <property type="entry name" value="LRR_dom_sf"/>
</dbReference>
<evidence type="ECO:0000313" key="4">
    <source>
        <dbReference type="Proteomes" id="UP001470230"/>
    </source>
</evidence>
<dbReference type="PROSITE" id="PS50011">
    <property type="entry name" value="PROTEIN_KINASE_DOM"/>
    <property type="match status" value="1"/>
</dbReference>